<dbReference type="EMBL" id="CAJNNW010012165">
    <property type="protein sequence ID" value="CAE8654045.1"/>
    <property type="molecule type" value="Genomic_DNA"/>
</dbReference>
<evidence type="ECO:0000313" key="2">
    <source>
        <dbReference type="EMBL" id="CAE8654045.1"/>
    </source>
</evidence>
<name>A0A813INL8_POLGL</name>
<comment type="caution">
    <text evidence="2">The sequence shown here is derived from an EMBL/GenBank/DDBJ whole genome shotgun (WGS) entry which is preliminary data.</text>
</comment>
<evidence type="ECO:0000256" key="1">
    <source>
        <dbReference type="SAM" id="MobiDB-lite"/>
    </source>
</evidence>
<feature type="compositionally biased region" description="Basic and acidic residues" evidence="1">
    <location>
        <begin position="59"/>
        <end position="84"/>
    </location>
</feature>
<dbReference type="Proteomes" id="UP000626109">
    <property type="component" value="Unassembled WGS sequence"/>
</dbReference>
<protein>
    <submittedName>
        <fullName evidence="2">Uncharacterized protein</fullName>
    </submittedName>
</protein>
<sequence length="144" mass="15363">MFAMCCSSNGEPFEAAHSIESISTLAEPSAKPLWVLDVQEAEIAAKQRMDELLALRKAQEEATEAKKREALEAAEEATKKREEEAAAAAAAAASPAKKAGAKRAPKASKPEVEAPPVVVEVVDYSKALYDLEVKVISANNLRNA</sequence>
<feature type="compositionally biased region" description="Low complexity" evidence="1">
    <location>
        <begin position="86"/>
        <end position="98"/>
    </location>
</feature>
<gene>
    <name evidence="2" type="ORF">PGLA2088_LOCUS10770</name>
</gene>
<proteinExistence type="predicted"/>
<feature type="region of interest" description="Disordered" evidence="1">
    <location>
        <begin position="59"/>
        <end position="112"/>
    </location>
</feature>
<evidence type="ECO:0000313" key="3">
    <source>
        <dbReference type="Proteomes" id="UP000626109"/>
    </source>
</evidence>
<dbReference type="AlphaFoldDB" id="A0A813INL8"/>
<feature type="non-terminal residue" evidence="2">
    <location>
        <position position="144"/>
    </location>
</feature>
<organism evidence="2 3">
    <name type="scientific">Polarella glacialis</name>
    <name type="common">Dinoflagellate</name>
    <dbReference type="NCBI Taxonomy" id="89957"/>
    <lineage>
        <taxon>Eukaryota</taxon>
        <taxon>Sar</taxon>
        <taxon>Alveolata</taxon>
        <taxon>Dinophyceae</taxon>
        <taxon>Suessiales</taxon>
        <taxon>Suessiaceae</taxon>
        <taxon>Polarella</taxon>
    </lineage>
</organism>
<reference evidence="2" key="1">
    <citation type="submission" date="2021-02" db="EMBL/GenBank/DDBJ databases">
        <authorList>
            <person name="Dougan E. K."/>
            <person name="Rhodes N."/>
            <person name="Thang M."/>
            <person name="Chan C."/>
        </authorList>
    </citation>
    <scope>NUCLEOTIDE SEQUENCE</scope>
</reference>
<accession>A0A813INL8</accession>